<sequence>MNGINETCPVCEEGVLQEQVEANEVEYKGIKGQLPLHYAVCTECGSEQAGAAHALRNKRSMMAFRKEVDGLLKGTEMLSLRKQLGLTQAAAAKLFGGGPTAFAKYEADDVAQSFAMDRLLRVARDVPDAFAYLRRLAGMEVHPEPLEFRLHTELGGSWRDLEEPHIEADVQLRSLGVVSIQDSAMEYAS</sequence>
<name>A0A9X4YFI6_9GAMM</name>
<dbReference type="InterPro" id="IPR022452">
    <property type="entry name" value="MqsA"/>
</dbReference>
<dbReference type="NCBIfam" id="TIGR03830">
    <property type="entry name" value="CxxCG_CxxCG_HTH"/>
    <property type="match status" value="1"/>
</dbReference>
<comment type="caution">
    <text evidence="1">The sequence shown here is derived from an EMBL/GenBank/DDBJ whole genome shotgun (WGS) entry which is preliminary data.</text>
</comment>
<reference evidence="1 2" key="1">
    <citation type="submission" date="2019-11" db="EMBL/GenBank/DDBJ databases">
        <title>Genome sequences of 17 halophilic strains isolated from different environments.</title>
        <authorList>
            <person name="Furrow R.E."/>
        </authorList>
    </citation>
    <scope>NUCLEOTIDE SEQUENCE [LARGE SCALE GENOMIC DNA]</scope>
    <source>
        <strain evidence="1 2">22507_15_FS</strain>
    </source>
</reference>
<dbReference type="SUPFAM" id="SSF47413">
    <property type="entry name" value="lambda repressor-like DNA-binding domains"/>
    <property type="match status" value="1"/>
</dbReference>
<evidence type="ECO:0000313" key="2">
    <source>
        <dbReference type="Proteomes" id="UP000460751"/>
    </source>
</evidence>
<accession>A0A9X4YFI6</accession>
<dbReference type="Gene3D" id="3.10.20.860">
    <property type="match status" value="1"/>
</dbReference>
<dbReference type="Proteomes" id="UP000460751">
    <property type="component" value="Unassembled WGS sequence"/>
</dbReference>
<keyword evidence="2" id="KW-1185">Reference proteome</keyword>
<dbReference type="EMBL" id="WMEX01000012">
    <property type="protein sequence ID" value="MYL28155.1"/>
    <property type="molecule type" value="Genomic_DNA"/>
</dbReference>
<evidence type="ECO:0000313" key="1">
    <source>
        <dbReference type="EMBL" id="MYL28155.1"/>
    </source>
</evidence>
<dbReference type="Gene3D" id="1.10.260.40">
    <property type="entry name" value="lambda repressor-like DNA-binding domains"/>
    <property type="match status" value="1"/>
</dbReference>
<dbReference type="GO" id="GO:0003677">
    <property type="term" value="F:DNA binding"/>
    <property type="evidence" value="ECO:0007669"/>
    <property type="project" value="InterPro"/>
</dbReference>
<dbReference type="InterPro" id="IPR032758">
    <property type="entry name" value="MqsA/HigA-2"/>
</dbReference>
<protein>
    <submittedName>
        <fullName evidence="1">Type II toxin-antitoxin system MqsA family antitoxin</fullName>
    </submittedName>
</protein>
<gene>
    <name evidence="1" type="ORF">GLW01_15300</name>
</gene>
<dbReference type="InterPro" id="IPR010982">
    <property type="entry name" value="Lambda_DNA-bd_dom_sf"/>
</dbReference>
<dbReference type="OrthoDB" id="7349669at2"/>
<organism evidence="1 2">
    <name type="scientific">Vreelandella halophila</name>
    <dbReference type="NCBI Taxonomy" id="86177"/>
    <lineage>
        <taxon>Bacteria</taxon>
        <taxon>Pseudomonadati</taxon>
        <taxon>Pseudomonadota</taxon>
        <taxon>Gammaproteobacteria</taxon>
        <taxon>Oceanospirillales</taxon>
        <taxon>Halomonadaceae</taxon>
        <taxon>Vreelandella</taxon>
    </lineage>
</organism>
<dbReference type="RefSeq" id="WP_160899648.1">
    <property type="nucleotide sequence ID" value="NZ_WMEX01000012.1"/>
</dbReference>
<dbReference type="AlphaFoldDB" id="A0A9X4YFI6"/>
<dbReference type="Pfam" id="PF15731">
    <property type="entry name" value="MqsA_antitoxin"/>
    <property type="match status" value="1"/>
</dbReference>
<proteinExistence type="predicted"/>